<feature type="site" description="Interaction with substrate rRNA" evidence="1">
    <location>
        <position position="3"/>
    </location>
</feature>
<feature type="binding site" evidence="1">
    <location>
        <position position="41"/>
    </location>
    <ligand>
        <name>S-adenosyl-L-methionine</name>
        <dbReference type="ChEBI" id="CHEBI:59789"/>
    </ligand>
</feature>
<dbReference type="Proteomes" id="UP000600101">
    <property type="component" value="Unassembled WGS sequence"/>
</dbReference>
<accession>A0A9X0QVN2</accession>
<dbReference type="InterPro" id="IPR029063">
    <property type="entry name" value="SAM-dependent_MTases_sf"/>
</dbReference>
<proteinExistence type="inferred from homology"/>
<dbReference type="AlphaFoldDB" id="A0A9X0QVN2"/>
<name>A0A9X0QVN2_9PROT</name>
<dbReference type="Pfam" id="PF04378">
    <property type="entry name" value="RsmJ"/>
    <property type="match status" value="1"/>
</dbReference>
<protein>
    <recommendedName>
        <fullName evidence="1">Ribosomal RNA large subunit methyltransferase J</fullName>
        <ecNumber evidence="1">2.1.1.266</ecNumber>
    </recommendedName>
    <alternativeName>
        <fullName evidence="1">23S rRNA (adenine(2030)-N6)-methyltransferase</fullName>
    </alternativeName>
    <alternativeName>
        <fullName evidence="1">23S rRNA m6A2030 methyltransferase</fullName>
    </alternativeName>
</protein>
<comment type="catalytic activity">
    <reaction evidence="1">
        <text>adenosine(2030) in 23S rRNA + S-adenosyl-L-methionine = N(6)-methyladenosine(2030) in 23S rRNA + S-adenosyl-L-homocysteine + H(+)</text>
        <dbReference type="Rhea" id="RHEA:43736"/>
        <dbReference type="Rhea" id="RHEA-COMP:10668"/>
        <dbReference type="Rhea" id="RHEA-COMP:10669"/>
        <dbReference type="ChEBI" id="CHEBI:15378"/>
        <dbReference type="ChEBI" id="CHEBI:57856"/>
        <dbReference type="ChEBI" id="CHEBI:59789"/>
        <dbReference type="ChEBI" id="CHEBI:74411"/>
        <dbReference type="ChEBI" id="CHEBI:74449"/>
        <dbReference type="EC" id="2.1.1.266"/>
    </reaction>
</comment>
<feature type="binding site" evidence="1">
    <location>
        <position position="158"/>
    </location>
    <ligand>
        <name>S-adenosyl-L-methionine</name>
        <dbReference type="ChEBI" id="CHEBI:59789"/>
    </ligand>
</feature>
<dbReference type="EMBL" id="JACOMF010000002">
    <property type="protein sequence ID" value="MBC4014108.1"/>
    <property type="molecule type" value="Genomic_DNA"/>
</dbReference>
<comment type="subunit">
    <text evidence="1">Monomer.</text>
</comment>
<feature type="active site" description="Proton acceptor" evidence="1">
    <location>
        <position position="158"/>
    </location>
</feature>
<gene>
    <name evidence="1" type="primary">rlmJ</name>
    <name evidence="2" type="ORF">H7965_02130</name>
</gene>
<evidence type="ECO:0000313" key="2">
    <source>
        <dbReference type="EMBL" id="MBC4014108.1"/>
    </source>
</evidence>
<sequence>MNYRHAFHAGNFADCMKHALLVWLLRALAAKPAGFGVLDTHAGLGAYDLSASEAERTGEWRAGIGRLLDITEGPLADYVELCRAAGAPAAYPGSPALVRALLRPQDRLAACELHPEDHATLRARFRRDPQVAVHLRDGWEALKALTPFPERRGLILIDPPFEQEREFDRIAAGLGLLAQRMRGVVVACWYPIKHRAPVRAFHTALQEAGLRDLIAAELWLREPLDPQRLNGCGLLVANPPWRFEAEGGAILAALLDRLGTGEPGQGWGMVRVAEE</sequence>
<keyword evidence="1" id="KW-0808">Transferase</keyword>
<dbReference type="PANTHER" id="PTHR37426">
    <property type="entry name" value="RIBOSOMAL RNA LARGE SUBUNIT METHYLTRANSFERASE J"/>
    <property type="match status" value="1"/>
</dbReference>
<organism evidence="2 3">
    <name type="scientific">Siccirubricoccus deserti</name>
    <dbReference type="NCBI Taxonomy" id="2013562"/>
    <lineage>
        <taxon>Bacteria</taxon>
        <taxon>Pseudomonadati</taxon>
        <taxon>Pseudomonadota</taxon>
        <taxon>Alphaproteobacteria</taxon>
        <taxon>Acetobacterales</taxon>
        <taxon>Roseomonadaceae</taxon>
        <taxon>Siccirubricoccus</taxon>
    </lineage>
</organism>
<feature type="binding site" evidence="1">
    <location>
        <position position="18"/>
    </location>
    <ligand>
        <name>S-adenosyl-L-methionine</name>
        <dbReference type="ChEBI" id="CHEBI:59789"/>
    </ligand>
</feature>
<dbReference type="GO" id="GO:0070475">
    <property type="term" value="P:rRNA base methylation"/>
    <property type="evidence" value="ECO:0007669"/>
    <property type="project" value="UniProtKB-UniRule"/>
</dbReference>
<dbReference type="SUPFAM" id="SSF53335">
    <property type="entry name" value="S-adenosyl-L-methionine-dependent methyltransferases"/>
    <property type="match status" value="1"/>
</dbReference>
<comment type="similarity">
    <text evidence="1">Belongs to the RlmJ family.</text>
</comment>
<evidence type="ECO:0000313" key="3">
    <source>
        <dbReference type="Proteomes" id="UP000600101"/>
    </source>
</evidence>
<dbReference type="InterPro" id="IPR007473">
    <property type="entry name" value="RlmJ"/>
</dbReference>
<feature type="binding site" evidence="1">
    <location>
        <position position="94"/>
    </location>
    <ligand>
        <name>S-adenosyl-L-methionine</name>
        <dbReference type="ChEBI" id="CHEBI:59789"/>
    </ligand>
</feature>
<keyword evidence="1" id="KW-0698">rRNA processing</keyword>
<reference evidence="2" key="1">
    <citation type="submission" date="2020-08" db="EMBL/GenBank/DDBJ databases">
        <authorList>
            <person name="Hu Y."/>
            <person name="Nguyen S.V."/>
            <person name="Li F."/>
            <person name="Fanning S."/>
        </authorList>
    </citation>
    <scope>NUCLEOTIDE SEQUENCE</scope>
    <source>
        <strain evidence="2">SYSU D8009</strain>
    </source>
</reference>
<keyword evidence="1" id="KW-0489">Methyltransferase</keyword>
<dbReference type="RefSeq" id="WP_186768884.1">
    <property type="nucleotide sequence ID" value="NZ_JACOMF010000002.1"/>
</dbReference>
<feature type="binding site" evidence="1">
    <location>
        <begin position="137"/>
        <end position="138"/>
    </location>
    <ligand>
        <name>S-adenosyl-L-methionine</name>
        <dbReference type="ChEBI" id="CHEBI:59789"/>
    </ligand>
</feature>
<comment type="caution">
    <text evidence="2">The sequence shown here is derived from an EMBL/GenBank/DDBJ whole genome shotgun (WGS) entry which is preliminary data.</text>
</comment>
<keyword evidence="1" id="KW-0949">S-adenosyl-L-methionine</keyword>
<dbReference type="Gene3D" id="3.40.50.150">
    <property type="entry name" value="Vaccinia Virus protein VP39"/>
    <property type="match status" value="1"/>
</dbReference>
<feature type="binding site" evidence="1">
    <location>
        <position position="112"/>
    </location>
    <ligand>
        <name>S-adenosyl-L-methionine</name>
        <dbReference type="ChEBI" id="CHEBI:59789"/>
    </ligand>
</feature>
<dbReference type="PANTHER" id="PTHR37426:SF1">
    <property type="entry name" value="RIBOSOMAL RNA LARGE SUBUNIT METHYLTRANSFERASE J"/>
    <property type="match status" value="1"/>
</dbReference>
<dbReference type="EC" id="2.1.1.266" evidence="1"/>
<evidence type="ECO:0000256" key="1">
    <source>
        <dbReference type="HAMAP-Rule" id="MF_00934"/>
    </source>
</evidence>
<keyword evidence="3" id="KW-1185">Reference proteome</keyword>
<comment type="function">
    <text evidence="1">Specifically methylates the adenine in position 2030 of 23S rRNA.</text>
</comment>
<dbReference type="GO" id="GO:0005829">
    <property type="term" value="C:cytosol"/>
    <property type="evidence" value="ECO:0007669"/>
    <property type="project" value="TreeGrafter"/>
</dbReference>
<dbReference type="GO" id="GO:0003723">
    <property type="term" value="F:RNA binding"/>
    <property type="evidence" value="ECO:0007669"/>
    <property type="project" value="UniProtKB-UniRule"/>
</dbReference>
<dbReference type="GO" id="GO:0036307">
    <property type="term" value="F:23S rRNA (adenine(2030)-N(6))-methyltransferase activity"/>
    <property type="evidence" value="ECO:0007669"/>
    <property type="project" value="UniProtKB-UniRule"/>
</dbReference>
<keyword evidence="1" id="KW-0694">RNA-binding</keyword>
<dbReference type="HAMAP" id="MF_00934">
    <property type="entry name" value="23SrRNA_methyltr_J"/>
    <property type="match status" value="1"/>
</dbReference>